<sequence>MIRSFLQDHSTAADTMNKTTKDSATFPVHGLDHEGPKVPYTGSLLNRADRNREDANWLESHRHHPDTRYLPFWDLRVAMCRNPDPELYWCTGRNLTDRLAIDDTGVFLGIGDDGVAYFATLVDEATQRSLETQNVGFVDARSAAAQLEDGRAAIVAQARSLLNWHNQNPFCTRCGSRTRPQMAGSQRACTDSDCGVVIFPRIDPVVIMLVVSADGEYCLLGRNLGYPGRLVSALAGYIEPGESIEEAVRRELLEEAGVSVEAVRYFTSQPWPFPSTLMIGCFAVAEDLELDVNLQELESAQWFNKKEVKELFAGQDQEFSAPRSIAIAHHLIKHWLNHS</sequence>
<evidence type="ECO:0000256" key="8">
    <source>
        <dbReference type="ARBA" id="ARBA00023027"/>
    </source>
</evidence>
<dbReference type="InterPro" id="IPR050241">
    <property type="entry name" value="NAD-cap_RNA_hydrolase_NudC"/>
</dbReference>
<dbReference type="GO" id="GO:0005829">
    <property type="term" value="C:cytosol"/>
    <property type="evidence" value="ECO:0007669"/>
    <property type="project" value="TreeGrafter"/>
</dbReference>
<dbReference type="Gene3D" id="3.90.79.20">
    <property type="match status" value="1"/>
</dbReference>
<protein>
    <recommendedName>
        <fullName evidence="4">NAD(+) diphosphatase</fullName>
        <ecNumber evidence="4">3.6.1.22</ecNumber>
    </recommendedName>
</protein>
<comment type="similarity">
    <text evidence="3">Belongs to the Nudix hydrolase family. NudC subfamily.</text>
</comment>
<feature type="domain" description="Nudix hydrolase" evidence="11">
    <location>
        <begin position="200"/>
        <end position="329"/>
    </location>
</feature>
<dbReference type="InterPro" id="IPR000086">
    <property type="entry name" value="NUDIX_hydrolase_dom"/>
</dbReference>
<dbReference type="PANTHER" id="PTHR42904:SF6">
    <property type="entry name" value="NAD-CAPPED RNA HYDROLASE NUDT12"/>
    <property type="match status" value="1"/>
</dbReference>
<dbReference type="PANTHER" id="PTHR42904">
    <property type="entry name" value="NUDIX HYDROLASE, NUDC SUBFAMILY"/>
    <property type="match status" value="1"/>
</dbReference>
<dbReference type="GO" id="GO:0035529">
    <property type="term" value="F:NADH pyrophosphatase activity"/>
    <property type="evidence" value="ECO:0007669"/>
    <property type="project" value="TreeGrafter"/>
</dbReference>
<dbReference type="InterPro" id="IPR015797">
    <property type="entry name" value="NUDIX_hydrolase-like_dom_sf"/>
</dbReference>
<evidence type="ECO:0000256" key="2">
    <source>
        <dbReference type="ARBA" id="ARBA00001947"/>
    </source>
</evidence>
<evidence type="ECO:0000256" key="1">
    <source>
        <dbReference type="ARBA" id="ARBA00001946"/>
    </source>
</evidence>
<organism evidence="12">
    <name type="scientific">hydrothermal vent metagenome</name>
    <dbReference type="NCBI Taxonomy" id="652676"/>
    <lineage>
        <taxon>unclassified sequences</taxon>
        <taxon>metagenomes</taxon>
        <taxon>ecological metagenomes</taxon>
    </lineage>
</organism>
<dbReference type="Pfam" id="PF00293">
    <property type="entry name" value="NUDIX"/>
    <property type="match status" value="1"/>
</dbReference>
<proteinExistence type="inferred from homology"/>
<dbReference type="EC" id="3.6.1.22" evidence="4"/>
<evidence type="ECO:0000259" key="11">
    <source>
        <dbReference type="PROSITE" id="PS51462"/>
    </source>
</evidence>
<dbReference type="GO" id="GO:0006742">
    <property type="term" value="P:NADP+ catabolic process"/>
    <property type="evidence" value="ECO:0007669"/>
    <property type="project" value="TreeGrafter"/>
</dbReference>
<evidence type="ECO:0000256" key="5">
    <source>
        <dbReference type="ARBA" id="ARBA00022723"/>
    </source>
</evidence>
<dbReference type="InterPro" id="IPR015375">
    <property type="entry name" value="NADH_PPase-like_N"/>
</dbReference>
<dbReference type="PROSITE" id="PS00893">
    <property type="entry name" value="NUDIX_BOX"/>
    <property type="match status" value="1"/>
</dbReference>
<dbReference type="GO" id="GO:0046872">
    <property type="term" value="F:metal ion binding"/>
    <property type="evidence" value="ECO:0007669"/>
    <property type="project" value="UniProtKB-KW"/>
</dbReference>
<dbReference type="Pfam" id="PF09296">
    <property type="entry name" value="NUDIX-like"/>
    <property type="match status" value="1"/>
</dbReference>
<evidence type="ECO:0000256" key="9">
    <source>
        <dbReference type="ARBA" id="ARBA00023679"/>
    </source>
</evidence>
<dbReference type="InterPro" id="IPR020084">
    <property type="entry name" value="NUDIX_hydrolase_CS"/>
</dbReference>
<evidence type="ECO:0000256" key="10">
    <source>
        <dbReference type="SAM" id="MobiDB-lite"/>
    </source>
</evidence>
<comment type="catalytic activity">
    <reaction evidence="9">
        <text>a 5'-end NAD(+)-phospho-ribonucleoside in mRNA + H2O = a 5'-end phospho-adenosine-phospho-ribonucleoside in mRNA + beta-nicotinamide D-ribonucleotide + 2 H(+)</text>
        <dbReference type="Rhea" id="RHEA:60876"/>
        <dbReference type="Rhea" id="RHEA-COMP:15698"/>
        <dbReference type="Rhea" id="RHEA-COMP:15719"/>
        <dbReference type="ChEBI" id="CHEBI:14649"/>
        <dbReference type="ChEBI" id="CHEBI:15377"/>
        <dbReference type="ChEBI" id="CHEBI:15378"/>
        <dbReference type="ChEBI" id="CHEBI:144029"/>
        <dbReference type="ChEBI" id="CHEBI:144051"/>
    </reaction>
    <physiologicalReaction direction="left-to-right" evidence="9">
        <dbReference type="Rhea" id="RHEA:60877"/>
    </physiologicalReaction>
</comment>
<dbReference type="GO" id="GO:0019677">
    <property type="term" value="P:NAD+ catabolic process"/>
    <property type="evidence" value="ECO:0007669"/>
    <property type="project" value="TreeGrafter"/>
</dbReference>
<reference evidence="12" key="1">
    <citation type="submission" date="2015-10" db="EMBL/GenBank/DDBJ databases">
        <authorList>
            <person name="Gilbert D.G."/>
        </authorList>
    </citation>
    <scope>NUCLEOTIDE SEQUENCE</scope>
</reference>
<evidence type="ECO:0000256" key="3">
    <source>
        <dbReference type="ARBA" id="ARBA00009595"/>
    </source>
</evidence>
<gene>
    <name evidence="12" type="ORF">MGWOODY_XGa3005</name>
</gene>
<dbReference type="GO" id="GO:0005777">
    <property type="term" value="C:peroxisome"/>
    <property type="evidence" value="ECO:0007669"/>
    <property type="project" value="TreeGrafter"/>
</dbReference>
<dbReference type="SUPFAM" id="SSF55811">
    <property type="entry name" value="Nudix"/>
    <property type="match status" value="1"/>
</dbReference>
<dbReference type="CDD" id="cd03429">
    <property type="entry name" value="NUDIX_NADH_pyrophosphatase_Nudt13"/>
    <property type="match status" value="1"/>
</dbReference>
<dbReference type="NCBIfam" id="NF001299">
    <property type="entry name" value="PRK00241.1"/>
    <property type="match status" value="1"/>
</dbReference>
<name>A0A160TSY7_9ZZZZ</name>
<evidence type="ECO:0000256" key="4">
    <source>
        <dbReference type="ARBA" id="ARBA00012381"/>
    </source>
</evidence>
<dbReference type="PROSITE" id="PS51462">
    <property type="entry name" value="NUDIX"/>
    <property type="match status" value="1"/>
</dbReference>
<dbReference type="GO" id="GO:0110153">
    <property type="term" value="F:RNA NAD-cap (NMN-forming) hydrolase activity"/>
    <property type="evidence" value="ECO:0007669"/>
    <property type="project" value="RHEA"/>
</dbReference>
<keyword evidence="7" id="KW-0460">Magnesium</keyword>
<comment type="cofactor">
    <cofactor evidence="1">
        <name>Mg(2+)</name>
        <dbReference type="ChEBI" id="CHEBI:18420"/>
    </cofactor>
</comment>
<accession>A0A160TSY7</accession>
<feature type="region of interest" description="Disordered" evidence="10">
    <location>
        <begin position="13"/>
        <end position="32"/>
    </location>
</feature>
<dbReference type="Gene3D" id="3.90.79.10">
    <property type="entry name" value="Nucleoside Triphosphate Pyrophosphohydrolase"/>
    <property type="match status" value="1"/>
</dbReference>
<keyword evidence="5" id="KW-0479">Metal-binding</keyword>
<keyword evidence="6 12" id="KW-0378">Hydrolase</keyword>
<dbReference type="InterPro" id="IPR049734">
    <property type="entry name" value="NudC-like_C"/>
</dbReference>
<comment type="cofactor">
    <cofactor evidence="2">
        <name>Zn(2+)</name>
        <dbReference type="ChEBI" id="CHEBI:29105"/>
    </cofactor>
</comment>
<keyword evidence="8" id="KW-0520">NAD</keyword>
<evidence type="ECO:0000256" key="7">
    <source>
        <dbReference type="ARBA" id="ARBA00022842"/>
    </source>
</evidence>
<evidence type="ECO:0000256" key="6">
    <source>
        <dbReference type="ARBA" id="ARBA00022801"/>
    </source>
</evidence>
<dbReference type="EMBL" id="CZRL01000008">
    <property type="protein sequence ID" value="CUS49953.1"/>
    <property type="molecule type" value="Genomic_DNA"/>
</dbReference>
<dbReference type="AlphaFoldDB" id="A0A160TSY7"/>
<evidence type="ECO:0000313" key="12">
    <source>
        <dbReference type="EMBL" id="CUS49953.1"/>
    </source>
</evidence>